<dbReference type="InterPro" id="IPR001357">
    <property type="entry name" value="BRCT_dom"/>
</dbReference>
<dbReference type="InterPro" id="IPR002110">
    <property type="entry name" value="Ankyrin_rpt"/>
</dbReference>
<evidence type="ECO:0000256" key="4">
    <source>
        <dbReference type="ARBA" id="ARBA00022833"/>
    </source>
</evidence>
<dbReference type="PANTHER" id="PTHR24171">
    <property type="entry name" value="ANKYRIN REPEAT DOMAIN-CONTAINING PROTEIN 39-RELATED"/>
    <property type="match status" value="1"/>
</dbReference>
<evidence type="ECO:0000313" key="9">
    <source>
        <dbReference type="EMBL" id="PBC28860.1"/>
    </source>
</evidence>
<dbReference type="PROSITE" id="PS50297">
    <property type="entry name" value="ANK_REP_REGION"/>
    <property type="match status" value="1"/>
</dbReference>
<keyword evidence="3 7" id="KW-0863">Zinc-finger</keyword>
<dbReference type="AlphaFoldDB" id="A0A2A3EAZ7"/>
<dbReference type="PROSITE" id="PS00518">
    <property type="entry name" value="ZF_RING_1"/>
    <property type="match status" value="1"/>
</dbReference>
<dbReference type="STRING" id="94128.A0A2A3EAZ7"/>
<proteinExistence type="predicted"/>
<evidence type="ECO:0000256" key="6">
    <source>
        <dbReference type="PROSITE-ProRule" id="PRU00023"/>
    </source>
</evidence>
<name>A0A2A3EAZ7_APICC</name>
<dbReference type="InterPro" id="IPR013083">
    <property type="entry name" value="Znf_RING/FYVE/PHD"/>
</dbReference>
<dbReference type="GO" id="GO:0004842">
    <property type="term" value="F:ubiquitin-protein transferase activity"/>
    <property type="evidence" value="ECO:0007669"/>
    <property type="project" value="TreeGrafter"/>
</dbReference>
<dbReference type="SUPFAM" id="SSF57850">
    <property type="entry name" value="RING/U-box"/>
    <property type="match status" value="1"/>
</dbReference>
<dbReference type="CDD" id="cd17720">
    <property type="entry name" value="BRCT_Bard1_rpt2"/>
    <property type="match status" value="1"/>
</dbReference>
<dbReference type="Pfam" id="PF12796">
    <property type="entry name" value="Ank_2"/>
    <property type="match status" value="1"/>
</dbReference>
<dbReference type="SMART" id="SM00248">
    <property type="entry name" value="ANK"/>
    <property type="match status" value="3"/>
</dbReference>
<keyword evidence="2" id="KW-0677">Repeat</keyword>
<dbReference type="Proteomes" id="UP000242457">
    <property type="component" value="Unassembled WGS sequence"/>
</dbReference>
<evidence type="ECO:0000256" key="5">
    <source>
        <dbReference type="ARBA" id="ARBA00023043"/>
    </source>
</evidence>
<gene>
    <name evidence="9" type="ORF">APICC_00349</name>
</gene>
<dbReference type="SUPFAM" id="SSF52113">
    <property type="entry name" value="BRCT domain"/>
    <property type="match status" value="2"/>
</dbReference>
<keyword evidence="10" id="KW-1185">Reference proteome</keyword>
<reference evidence="9 10" key="1">
    <citation type="submission" date="2014-07" db="EMBL/GenBank/DDBJ databases">
        <title>Genomic and transcriptomic analysis on Apis cerana provide comprehensive insights into honey bee biology.</title>
        <authorList>
            <person name="Diao Q."/>
            <person name="Sun L."/>
            <person name="Zheng H."/>
            <person name="Zheng H."/>
            <person name="Xu S."/>
            <person name="Wang S."/>
            <person name="Zeng Z."/>
            <person name="Hu F."/>
            <person name="Su S."/>
            <person name="Wu J."/>
        </authorList>
    </citation>
    <scope>NUCLEOTIDE SEQUENCE [LARGE SCALE GENOMIC DNA]</scope>
    <source>
        <tissue evidence="9">Pupae without intestine</tissue>
    </source>
</reference>
<dbReference type="PANTHER" id="PTHR24171:SF8">
    <property type="entry name" value="BRCA1-ASSOCIATED RING DOMAIN PROTEIN 1"/>
    <property type="match status" value="1"/>
</dbReference>
<dbReference type="InterPro" id="IPR036420">
    <property type="entry name" value="BRCT_dom_sf"/>
</dbReference>
<dbReference type="Gene3D" id="3.30.40.10">
    <property type="entry name" value="Zinc/RING finger domain, C3HC4 (zinc finger)"/>
    <property type="match status" value="1"/>
</dbReference>
<keyword evidence="1" id="KW-0479">Metal-binding</keyword>
<dbReference type="GO" id="GO:0070531">
    <property type="term" value="C:BRCA1-A complex"/>
    <property type="evidence" value="ECO:0007669"/>
    <property type="project" value="TreeGrafter"/>
</dbReference>
<dbReference type="SUPFAM" id="SSF48403">
    <property type="entry name" value="Ankyrin repeat"/>
    <property type="match status" value="1"/>
</dbReference>
<evidence type="ECO:0000256" key="3">
    <source>
        <dbReference type="ARBA" id="ARBA00022771"/>
    </source>
</evidence>
<protein>
    <submittedName>
        <fullName evidence="9">BRCA1-associated RING domain protein</fullName>
    </submittedName>
</protein>
<feature type="repeat" description="ANK" evidence="6">
    <location>
        <begin position="129"/>
        <end position="161"/>
    </location>
</feature>
<evidence type="ECO:0000256" key="7">
    <source>
        <dbReference type="PROSITE-ProRule" id="PRU00175"/>
    </source>
</evidence>
<sequence length="510" mass="58648">MNTSWKNTRHALRSFVNVLKCYKCGNEPINATRYTNCCHFFCKQCIENDLKCVICNIPVRPLEICNDHLIKSLVSYCNNIAEIIQERDLWNSTTNSNAIELPEITNNSICIINNTKCTIPKNINKPNAKGETYLHIACVKNQESRVKNLLAAGANPNTKDFTGWTPLQEVVNFGYINICQLLLECGALPNTPGILNRRALHDAAINNRLAEAKILLKYSANKNVYDDYGKKPIDYCEPNSEMWNILKDETEFDDISKEIVNYNCSFNKSFSAQQTFDTIVIYPLNLREENKKYLNEIALKHKIKIMSIFRPSVTHIIVEANDKNIIQLSYEVMIALVRGIWLLNSEWIQLNMDISDILKGDLELFEVSGAPIKGIPKKARESAQNWNPGLFNQCYFYFAFQSKDIYINDIHLTKDALITLVQEGGGIILKREPNPEDIKTKEQFVPFHIANEPNHSLHECTHYIIYIPEKDEPRIKYNMPHIKTLPLIWLIECIEKFTLVDPLQLGLLKF</sequence>
<dbReference type="InterPro" id="IPR017907">
    <property type="entry name" value="Znf_RING_CS"/>
</dbReference>
<dbReference type="OrthoDB" id="2384350at2759"/>
<organism evidence="9 10">
    <name type="scientific">Apis cerana cerana</name>
    <name type="common">Oriental honeybee</name>
    <dbReference type="NCBI Taxonomy" id="94128"/>
    <lineage>
        <taxon>Eukaryota</taxon>
        <taxon>Metazoa</taxon>
        <taxon>Ecdysozoa</taxon>
        <taxon>Arthropoda</taxon>
        <taxon>Hexapoda</taxon>
        <taxon>Insecta</taxon>
        <taxon>Pterygota</taxon>
        <taxon>Neoptera</taxon>
        <taxon>Endopterygota</taxon>
        <taxon>Hymenoptera</taxon>
        <taxon>Apocrita</taxon>
        <taxon>Aculeata</taxon>
        <taxon>Apoidea</taxon>
        <taxon>Anthophila</taxon>
        <taxon>Apidae</taxon>
        <taxon>Apis</taxon>
    </lineage>
</organism>
<keyword evidence="5 6" id="KW-0040">ANK repeat</keyword>
<evidence type="ECO:0000313" key="10">
    <source>
        <dbReference type="Proteomes" id="UP000242457"/>
    </source>
</evidence>
<dbReference type="GO" id="GO:0008270">
    <property type="term" value="F:zinc ion binding"/>
    <property type="evidence" value="ECO:0007669"/>
    <property type="project" value="UniProtKB-KW"/>
</dbReference>
<dbReference type="EMBL" id="KZ288301">
    <property type="protein sequence ID" value="PBC28860.1"/>
    <property type="molecule type" value="Genomic_DNA"/>
</dbReference>
<dbReference type="Gene3D" id="3.40.50.10190">
    <property type="entry name" value="BRCT domain"/>
    <property type="match status" value="2"/>
</dbReference>
<dbReference type="Pfam" id="PF00533">
    <property type="entry name" value="BRCT"/>
    <property type="match status" value="1"/>
</dbReference>
<evidence type="ECO:0000256" key="1">
    <source>
        <dbReference type="ARBA" id="ARBA00022723"/>
    </source>
</evidence>
<keyword evidence="4" id="KW-0862">Zinc</keyword>
<dbReference type="PROSITE" id="PS50088">
    <property type="entry name" value="ANK_REPEAT"/>
    <property type="match status" value="1"/>
</dbReference>
<evidence type="ECO:0000256" key="2">
    <source>
        <dbReference type="ARBA" id="ARBA00022737"/>
    </source>
</evidence>
<feature type="domain" description="RING-type" evidence="8">
    <location>
        <begin position="21"/>
        <end position="56"/>
    </location>
</feature>
<dbReference type="GO" id="GO:0031436">
    <property type="term" value="C:BRCA1-BARD1 complex"/>
    <property type="evidence" value="ECO:0007669"/>
    <property type="project" value="TreeGrafter"/>
</dbReference>
<dbReference type="InterPro" id="IPR036770">
    <property type="entry name" value="Ankyrin_rpt-contain_sf"/>
</dbReference>
<evidence type="ECO:0000259" key="8">
    <source>
        <dbReference type="PROSITE" id="PS50089"/>
    </source>
</evidence>
<dbReference type="PROSITE" id="PS50089">
    <property type="entry name" value="ZF_RING_2"/>
    <property type="match status" value="1"/>
</dbReference>
<dbReference type="Gene3D" id="1.25.40.20">
    <property type="entry name" value="Ankyrin repeat-containing domain"/>
    <property type="match status" value="1"/>
</dbReference>
<dbReference type="InterPro" id="IPR001841">
    <property type="entry name" value="Znf_RING"/>
</dbReference>
<dbReference type="GO" id="GO:0085020">
    <property type="term" value="P:protein K6-linked ubiquitination"/>
    <property type="evidence" value="ECO:0007669"/>
    <property type="project" value="TreeGrafter"/>
</dbReference>
<accession>A0A2A3EAZ7</accession>